<gene>
    <name evidence="2" type="ORF">ODALV1_LOCUS3747</name>
</gene>
<dbReference type="Proteomes" id="UP001642540">
    <property type="component" value="Unassembled WGS sequence"/>
</dbReference>
<comment type="caution">
    <text evidence="2">The sequence shown here is derived from an EMBL/GenBank/DDBJ whole genome shotgun (WGS) entry which is preliminary data.</text>
</comment>
<proteinExistence type="predicted"/>
<evidence type="ECO:0000313" key="3">
    <source>
        <dbReference type="Proteomes" id="UP001642540"/>
    </source>
</evidence>
<accession>A0ABP1PTV5</accession>
<dbReference type="EMBL" id="CAXLJM020000012">
    <property type="protein sequence ID" value="CAL8077243.1"/>
    <property type="molecule type" value="Genomic_DNA"/>
</dbReference>
<protein>
    <submittedName>
        <fullName evidence="2">Uncharacterized protein</fullName>
    </submittedName>
</protein>
<evidence type="ECO:0000256" key="1">
    <source>
        <dbReference type="SAM" id="MobiDB-lite"/>
    </source>
</evidence>
<organism evidence="2 3">
    <name type="scientific">Orchesella dallaii</name>
    <dbReference type="NCBI Taxonomy" id="48710"/>
    <lineage>
        <taxon>Eukaryota</taxon>
        <taxon>Metazoa</taxon>
        <taxon>Ecdysozoa</taxon>
        <taxon>Arthropoda</taxon>
        <taxon>Hexapoda</taxon>
        <taxon>Collembola</taxon>
        <taxon>Entomobryomorpha</taxon>
        <taxon>Entomobryoidea</taxon>
        <taxon>Orchesellidae</taxon>
        <taxon>Orchesellinae</taxon>
        <taxon>Orchesella</taxon>
    </lineage>
</organism>
<sequence length="302" mass="32712">MLVIDRKWRTRPGWRQDSPVVGPFRCASPRIVSVKVGPYVPGGRVSNETNGGKEKAAGGFRWTVGPSLKVGSGRGQPDATAGTSTDVGSSGSQRDAPELVQPLIGTLSRPFRGLTAQGTKVELVTYFRENASATVESYIEHLEPESTAGGVNVLGPGSAAGDTGSVSRGVCRRRKDFSEYAPSTRRRKLAIAGVLPSDVQPEELIITIVKSSSLPNKLEMQNGFHYCLGAPGKLQFMASKMWEKEANKIPFECTPEEALRLILDSDFTVQQYERMRQGVINHNTKLPQLQQRVGCQGSIPAT</sequence>
<feature type="region of interest" description="Disordered" evidence="1">
    <location>
        <begin position="66"/>
        <end position="96"/>
    </location>
</feature>
<name>A0ABP1PTV5_9HEXA</name>
<feature type="compositionally biased region" description="Polar residues" evidence="1">
    <location>
        <begin position="81"/>
        <end position="93"/>
    </location>
</feature>
<keyword evidence="3" id="KW-1185">Reference proteome</keyword>
<reference evidence="2 3" key="1">
    <citation type="submission" date="2024-08" db="EMBL/GenBank/DDBJ databases">
        <authorList>
            <person name="Cucini C."/>
            <person name="Frati F."/>
        </authorList>
    </citation>
    <scope>NUCLEOTIDE SEQUENCE [LARGE SCALE GENOMIC DNA]</scope>
</reference>
<evidence type="ECO:0000313" key="2">
    <source>
        <dbReference type="EMBL" id="CAL8077243.1"/>
    </source>
</evidence>